<dbReference type="AlphaFoldDB" id="A0A0M3JXZ6"/>
<proteinExistence type="predicted"/>
<dbReference type="EMBL" id="UYRR01031236">
    <property type="protein sequence ID" value="VDK47990.1"/>
    <property type="molecule type" value="Genomic_DNA"/>
</dbReference>
<dbReference type="InterPro" id="IPR002413">
    <property type="entry name" value="V5_allergen-like"/>
</dbReference>
<dbReference type="WBParaSite" id="ASIM_0001328501-mRNA-1">
    <property type="protein sequence ID" value="ASIM_0001328501-mRNA-1"/>
    <property type="gene ID" value="ASIM_0001328501"/>
</dbReference>
<name>A0A0M3JXZ6_ANISI</name>
<evidence type="ECO:0000259" key="1">
    <source>
        <dbReference type="SMART" id="SM00198"/>
    </source>
</evidence>
<dbReference type="PANTHER" id="PTHR10334">
    <property type="entry name" value="CYSTEINE-RICH SECRETORY PROTEIN-RELATED"/>
    <property type="match status" value="1"/>
</dbReference>
<dbReference type="Gene3D" id="3.40.33.10">
    <property type="entry name" value="CAP"/>
    <property type="match status" value="1"/>
</dbReference>
<gene>
    <name evidence="2" type="ORF">ASIM_LOCUS12713</name>
</gene>
<dbReference type="PRINTS" id="PR00838">
    <property type="entry name" value="V5ALLERGEN"/>
</dbReference>
<dbReference type="SMART" id="SM00198">
    <property type="entry name" value="SCP"/>
    <property type="match status" value="1"/>
</dbReference>
<sequence>MVLLQCDVWVPCSGSGRLSEEERQLILDEHNKYRSLLAKGQVVAAGNQLLRGARNMIKLTYDCNLETIAQNWINYCQFEHSDREFRKGAGENLYYAGTTGELNNRTQYLKDAAKAWWDEVKDIYESSLEEEKGGLKMTNAISYAGALHWSQVV</sequence>
<dbReference type="Proteomes" id="UP000267096">
    <property type="component" value="Unassembled WGS sequence"/>
</dbReference>
<dbReference type="InterPro" id="IPR014044">
    <property type="entry name" value="CAP_dom"/>
</dbReference>
<reference evidence="2 3" key="2">
    <citation type="submission" date="2018-11" db="EMBL/GenBank/DDBJ databases">
        <authorList>
            <consortium name="Pathogen Informatics"/>
        </authorList>
    </citation>
    <scope>NUCLEOTIDE SEQUENCE [LARGE SCALE GENOMIC DNA]</scope>
</reference>
<organism evidence="4">
    <name type="scientific">Anisakis simplex</name>
    <name type="common">Herring worm</name>
    <dbReference type="NCBI Taxonomy" id="6269"/>
    <lineage>
        <taxon>Eukaryota</taxon>
        <taxon>Metazoa</taxon>
        <taxon>Ecdysozoa</taxon>
        <taxon>Nematoda</taxon>
        <taxon>Chromadorea</taxon>
        <taxon>Rhabditida</taxon>
        <taxon>Spirurina</taxon>
        <taxon>Ascaridomorpha</taxon>
        <taxon>Ascaridoidea</taxon>
        <taxon>Anisakidae</taxon>
        <taxon>Anisakis</taxon>
        <taxon>Anisakis simplex complex</taxon>
    </lineage>
</organism>
<dbReference type="SUPFAM" id="SSF55797">
    <property type="entry name" value="PR-1-like"/>
    <property type="match status" value="1"/>
</dbReference>
<dbReference type="CDD" id="cd05380">
    <property type="entry name" value="CAP_euk"/>
    <property type="match status" value="1"/>
</dbReference>
<dbReference type="OrthoDB" id="5876828at2759"/>
<reference evidence="4" key="1">
    <citation type="submission" date="2017-02" db="UniProtKB">
        <authorList>
            <consortium name="WormBaseParasite"/>
        </authorList>
    </citation>
    <scope>IDENTIFICATION</scope>
</reference>
<accession>A0A0M3JXZ6</accession>
<evidence type="ECO:0000313" key="2">
    <source>
        <dbReference type="EMBL" id="VDK47990.1"/>
    </source>
</evidence>
<protein>
    <submittedName>
        <fullName evidence="4">SCP domain-containing protein</fullName>
    </submittedName>
</protein>
<keyword evidence="3" id="KW-1185">Reference proteome</keyword>
<feature type="domain" description="SCP" evidence="1">
    <location>
        <begin position="21"/>
        <end position="145"/>
    </location>
</feature>
<dbReference type="InterPro" id="IPR001283">
    <property type="entry name" value="CRISP-related"/>
</dbReference>
<evidence type="ECO:0000313" key="4">
    <source>
        <dbReference type="WBParaSite" id="ASIM_0001328501-mRNA-1"/>
    </source>
</evidence>
<dbReference type="InterPro" id="IPR035940">
    <property type="entry name" value="CAP_sf"/>
</dbReference>
<dbReference type="Pfam" id="PF00188">
    <property type="entry name" value="CAP"/>
    <property type="match status" value="1"/>
</dbReference>
<evidence type="ECO:0000313" key="3">
    <source>
        <dbReference type="Proteomes" id="UP000267096"/>
    </source>
</evidence>